<dbReference type="AlphaFoldDB" id="A0A9D4CAL7"/>
<organism evidence="1 2">
    <name type="scientific">Dreissena polymorpha</name>
    <name type="common">Zebra mussel</name>
    <name type="synonym">Mytilus polymorpha</name>
    <dbReference type="NCBI Taxonomy" id="45954"/>
    <lineage>
        <taxon>Eukaryota</taxon>
        <taxon>Metazoa</taxon>
        <taxon>Spiralia</taxon>
        <taxon>Lophotrochozoa</taxon>
        <taxon>Mollusca</taxon>
        <taxon>Bivalvia</taxon>
        <taxon>Autobranchia</taxon>
        <taxon>Heteroconchia</taxon>
        <taxon>Euheterodonta</taxon>
        <taxon>Imparidentia</taxon>
        <taxon>Neoheterodontei</taxon>
        <taxon>Myida</taxon>
        <taxon>Dreissenoidea</taxon>
        <taxon>Dreissenidae</taxon>
        <taxon>Dreissena</taxon>
    </lineage>
</organism>
<protein>
    <submittedName>
        <fullName evidence="1">Uncharacterized protein</fullName>
    </submittedName>
</protein>
<sequence>MFQNFFRHNPSSKITNFNVAALASNAYVKALSNSNLKVYFQKAGIYPLDRTAVLLDNFKPSEPYVGLDPKPVSAADQSDVD</sequence>
<gene>
    <name evidence="1" type="ORF">DPMN_062855</name>
</gene>
<keyword evidence="2" id="KW-1185">Reference proteome</keyword>
<evidence type="ECO:0000313" key="1">
    <source>
        <dbReference type="EMBL" id="KAH3719969.1"/>
    </source>
</evidence>
<proteinExistence type="predicted"/>
<dbReference type="Proteomes" id="UP000828390">
    <property type="component" value="Unassembled WGS sequence"/>
</dbReference>
<reference evidence="1" key="2">
    <citation type="submission" date="2020-11" db="EMBL/GenBank/DDBJ databases">
        <authorList>
            <person name="McCartney M.A."/>
            <person name="Auch B."/>
            <person name="Kono T."/>
            <person name="Mallez S."/>
            <person name="Becker A."/>
            <person name="Gohl D.M."/>
            <person name="Silverstein K.A.T."/>
            <person name="Koren S."/>
            <person name="Bechman K.B."/>
            <person name="Herman A."/>
            <person name="Abrahante J.E."/>
            <person name="Garbe J."/>
        </authorList>
    </citation>
    <scope>NUCLEOTIDE SEQUENCE</scope>
    <source>
        <strain evidence="1">Duluth1</strain>
        <tissue evidence="1">Whole animal</tissue>
    </source>
</reference>
<evidence type="ECO:0000313" key="2">
    <source>
        <dbReference type="Proteomes" id="UP000828390"/>
    </source>
</evidence>
<accession>A0A9D4CAL7</accession>
<comment type="caution">
    <text evidence="1">The sequence shown here is derived from an EMBL/GenBank/DDBJ whole genome shotgun (WGS) entry which is preliminary data.</text>
</comment>
<name>A0A9D4CAL7_DREPO</name>
<dbReference type="EMBL" id="JAIWYP010000013">
    <property type="protein sequence ID" value="KAH3719969.1"/>
    <property type="molecule type" value="Genomic_DNA"/>
</dbReference>
<reference evidence="1" key="1">
    <citation type="journal article" date="2019" name="bioRxiv">
        <title>The Genome of the Zebra Mussel, Dreissena polymorpha: A Resource for Invasive Species Research.</title>
        <authorList>
            <person name="McCartney M.A."/>
            <person name="Auch B."/>
            <person name="Kono T."/>
            <person name="Mallez S."/>
            <person name="Zhang Y."/>
            <person name="Obille A."/>
            <person name="Becker A."/>
            <person name="Abrahante J.E."/>
            <person name="Garbe J."/>
            <person name="Badalamenti J.P."/>
            <person name="Herman A."/>
            <person name="Mangelson H."/>
            <person name="Liachko I."/>
            <person name="Sullivan S."/>
            <person name="Sone E.D."/>
            <person name="Koren S."/>
            <person name="Silverstein K.A.T."/>
            <person name="Beckman K.B."/>
            <person name="Gohl D.M."/>
        </authorList>
    </citation>
    <scope>NUCLEOTIDE SEQUENCE</scope>
    <source>
        <strain evidence="1">Duluth1</strain>
        <tissue evidence="1">Whole animal</tissue>
    </source>
</reference>